<dbReference type="InParanoid" id="A0A165VAF5"/>
<gene>
    <name evidence="2" type="ORF">NEOLEDRAFT_1215077</name>
</gene>
<dbReference type="Proteomes" id="UP000076761">
    <property type="component" value="Unassembled WGS sequence"/>
</dbReference>
<proteinExistence type="predicted"/>
<evidence type="ECO:0000256" key="1">
    <source>
        <dbReference type="SAM" id="MobiDB-lite"/>
    </source>
</evidence>
<protein>
    <recommendedName>
        <fullName evidence="4">Cell division control 14, SIN component</fullName>
    </recommendedName>
</protein>
<feature type="region of interest" description="Disordered" evidence="1">
    <location>
        <begin position="250"/>
        <end position="356"/>
    </location>
</feature>
<dbReference type="Pfam" id="PF08045">
    <property type="entry name" value="CDC14"/>
    <property type="match status" value="2"/>
</dbReference>
<dbReference type="InterPro" id="IPR012535">
    <property type="entry name" value="Cell_div_Cdc14"/>
</dbReference>
<feature type="region of interest" description="Disordered" evidence="1">
    <location>
        <begin position="148"/>
        <end position="178"/>
    </location>
</feature>
<feature type="compositionally biased region" description="Polar residues" evidence="1">
    <location>
        <begin position="309"/>
        <end position="318"/>
    </location>
</feature>
<evidence type="ECO:0000313" key="2">
    <source>
        <dbReference type="EMBL" id="KZT29404.1"/>
    </source>
</evidence>
<dbReference type="OrthoDB" id="5357220at2759"/>
<evidence type="ECO:0008006" key="4">
    <source>
        <dbReference type="Google" id="ProtNLM"/>
    </source>
</evidence>
<organism evidence="2 3">
    <name type="scientific">Neolentinus lepideus HHB14362 ss-1</name>
    <dbReference type="NCBI Taxonomy" id="1314782"/>
    <lineage>
        <taxon>Eukaryota</taxon>
        <taxon>Fungi</taxon>
        <taxon>Dikarya</taxon>
        <taxon>Basidiomycota</taxon>
        <taxon>Agaricomycotina</taxon>
        <taxon>Agaricomycetes</taxon>
        <taxon>Gloeophyllales</taxon>
        <taxon>Gloeophyllaceae</taxon>
        <taxon>Neolentinus</taxon>
    </lineage>
</organism>
<feature type="compositionally biased region" description="Basic and acidic residues" evidence="1">
    <location>
        <begin position="330"/>
        <end position="356"/>
    </location>
</feature>
<sequence length="356" mass="38836">MASSMDPMPTVLQNALDDLVSSRSSKNCKDRSLETIGCLLASICVSGDPSAADNLDSFLSLQDAFECNIATRLMGWISHNTFSLETYISRETEDRARPTESTALMSQLTQALTIIQGVALVHKPSKLYLGRKYSLEVLVDLISTTRRVTTPSSTPDHKRHKSVPSVTTTQSSAPVMPSTPHAALQSAILDTLCCILVDSPAALRHFEEADGLSVISKLIRRSSTPKEVRIKCIEFLVFYVMDETESASVLGHEPRSASEPSRPVPTAPSTPTRPRHKKSRSLVPSSRSGSQLDPFLSTSGYSSTSSLSDAESFTSVESTVGPRTPEDDDIPIHRPLAELRKESDRDRVSSPKKEFS</sequence>
<feature type="compositionally biased region" description="Polar residues" evidence="1">
    <location>
        <begin position="164"/>
        <end position="173"/>
    </location>
</feature>
<accession>A0A165VAF5</accession>
<keyword evidence="3" id="KW-1185">Reference proteome</keyword>
<name>A0A165VAF5_9AGAM</name>
<dbReference type="EMBL" id="KV425554">
    <property type="protein sequence ID" value="KZT29404.1"/>
    <property type="molecule type" value="Genomic_DNA"/>
</dbReference>
<dbReference type="PANTHER" id="PTHR34065">
    <property type="entry name" value="CELL DIVISION CONTROL PROTEIN 14"/>
    <property type="match status" value="1"/>
</dbReference>
<dbReference type="InterPro" id="IPR016024">
    <property type="entry name" value="ARM-type_fold"/>
</dbReference>
<dbReference type="SUPFAM" id="SSF48371">
    <property type="entry name" value="ARM repeat"/>
    <property type="match status" value="1"/>
</dbReference>
<dbReference type="PANTHER" id="PTHR34065:SF1">
    <property type="entry name" value="CELL DIVISION CONTROL PROTEIN 14"/>
    <property type="match status" value="1"/>
</dbReference>
<dbReference type="AlphaFoldDB" id="A0A165VAF5"/>
<evidence type="ECO:0000313" key="3">
    <source>
        <dbReference type="Proteomes" id="UP000076761"/>
    </source>
</evidence>
<reference evidence="2 3" key="1">
    <citation type="journal article" date="2016" name="Mol. Biol. Evol.">
        <title>Comparative Genomics of Early-Diverging Mushroom-Forming Fungi Provides Insights into the Origins of Lignocellulose Decay Capabilities.</title>
        <authorList>
            <person name="Nagy L.G."/>
            <person name="Riley R."/>
            <person name="Tritt A."/>
            <person name="Adam C."/>
            <person name="Daum C."/>
            <person name="Floudas D."/>
            <person name="Sun H."/>
            <person name="Yadav J.S."/>
            <person name="Pangilinan J."/>
            <person name="Larsson K.H."/>
            <person name="Matsuura K."/>
            <person name="Barry K."/>
            <person name="Labutti K."/>
            <person name="Kuo R."/>
            <person name="Ohm R.A."/>
            <person name="Bhattacharya S.S."/>
            <person name="Shirouzu T."/>
            <person name="Yoshinaga Y."/>
            <person name="Martin F.M."/>
            <person name="Grigoriev I.V."/>
            <person name="Hibbett D.S."/>
        </authorList>
    </citation>
    <scope>NUCLEOTIDE SEQUENCE [LARGE SCALE GENOMIC DNA]</scope>
    <source>
        <strain evidence="2 3">HHB14362 ss-1</strain>
    </source>
</reference>
<dbReference type="STRING" id="1314782.A0A165VAF5"/>
<feature type="compositionally biased region" description="Low complexity" evidence="1">
    <location>
        <begin position="281"/>
        <end position="308"/>
    </location>
</feature>